<evidence type="ECO:0000256" key="2">
    <source>
        <dbReference type="ARBA" id="ARBA00007395"/>
    </source>
</evidence>
<proteinExistence type="inferred from homology"/>
<comment type="similarity">
    <text evidence="2">Belongs to the NapC/NirT/NrfH family.</text>
</comment>
<keyword evidence="3" id="KW-0813">Transport</keyword>
<name>A0A239GQ99_9BACT</name>
<dbReference type="Pfam" id="PF03264">
    <property type="entry name" value="Cytochrom_NNT"/>
    <property type="match status" value="1"/>
</dbReference>
<evidence type="ECO:0000256" key="10">
    <source>
        <dbReference type="ARBA" id="ARBA00023004"/>
    </source>
</evidence>
<dbReference type="Proteomes" id="UP000198356">
    <property type="component" value="Unassembled WGS sequence"/>
</dbReference>
<keyword evidence="6 12" id="KW-0812">Transmembrane</keyword>
<keyword evidence="10" id="KW-0408">Iron</keyword>
<dbReference type="OrthoDB" id="9791652at2"/>
<dbReference type="GO" id="GO:0046872">
    <property type="term" value="F:metal ion binding"/>
    <property type="evidence" value="ECO:0007669"/>
    <property type="project" value="UniProtKB-KW"/>
</dbReference>
<keyword evidence="4" id="KW-1003">Cell membrane</keyword>
<dbReference type="Gene3D" id="1.10.3820.10">
    <property type="entry name" value="Di-heme elbow motif domain"/>
    <property type="match status" value="1"/>
</dbReference>
<evidence type="ECO:0000313" key="14">
    <source>
        <dbReference type="EMBL" id="SNS71310.1"/>
    </source>
</evidence>
<evidence type="ECO:0000256" key="6">
    <source>
        <dbReference type="ARBA" id="ARBA00022692"/>
    </source>
</evidence>
<evidence type="ECO:0000256" key="1">
    <source>
        <dbReference type="ARBA" id="ARBA00004236"/>
    </source>
</evidence>
<reference evidence="14 15" key="1">
    <citation type="submission" date="2017-06" db="EMBL/GenBank/DDBJ databases">
        <authorList>
            <person name="Kim H.J."/>
            <person name="Triplett B.A."/>
        </authorList>
    </citation>
    <scope>NUCLEOTIDE SEQUENCE [LARGE SCALE GENOMIC DNA]</scope>
    <source>
        <strain evidence="14 15">DSM 18704</strain>
    </source>
</reference>
<evidence type="ECO:0000259" key="13">
    <source>
        <dbReference type="Pfam" id="PF03264"/>
    </source>
</evidence>
<evidence type="ECO:0000256" key="11">
    <source>
        <dbReference type="ARBA" id="ARBA00023136"/>
    </source>
</evidence>
<evidence type="ECO:0000256" key="7">
    <source>
        <dbReference type="ARBA" id="ARBA00022723"/>
    </source>
</evidence>
<dbReference type="InterPro" id="IPR051174">
    <property type="entry name" value="Cytochrome_c-type_ET"/>
</dbReference>
<dbReference type="PANTHER" id="PTHR30333">
    <property type="entry name" value="CYTOCHROME C-TYPE PROTEIN"/>
    <property type="match status" value="1"/>
</dbReference>
<feature type="transmembrane region" description="Helical" evidence="12">
    <location>
        <begin position="113"/>
        <end position="133"/>
    </location>
</feature>
<dbReference type="InterPro" id="IPR038266">
    <property type="entry name" value="NapC/NirT_cytc_sf"/>
</dbReference>
<protein>
    <submittedName>
        <fullName evidence="14">NapC/NirT cytochrome c family, N-terminal region</fullName>
    </submittedName>
</protein>
<dbReference type="AlphaFoldDB" id="A0A239GQ99"/>
<dbReference type="InterPro" id="IPR005126">
    <property type="entry name" value="NapC/NirT_cyt_c_N"/>
</dbReference>
<keyword evidence="11 12" id="KW-0472">Membrane</keyword>
<keyword evidence="8" id="KW-0249">Electron transport</keyword>
<evidence type="ECO:0000256" key="4">
    <source>
        <dbReference type="ARBA" id="ARBA00022475"/>
    </source>
</evidence>
<keyword evidence="7" id="KW-0479">Metal-binding</keyword>
<accession>A0A239GQ99</accession>
<organism evidence="14 15">
    <name type="scientific">Granulicella rosea</name>
    <dbReference type="NCBI Taxonomy" id="474952"/>
    <lineage>
        <taxon>Bacteria</taxon>
        <taxon>Pseudomonadati</taxon>
        <taxon>Acidobacteriota</taxon>
        <taxon>Terriglobia</taxon>
        <taxon>Terriglobales</taxon>
        <taxon>Acidobacteriaceae</taxon>
        <taxon>Granulicella</taxon>
    </lineage>
</organism>
<gene>
    <name evidence="14" type="ORF">SAMN05421770_10235</name>
</gene>
<keyword evidence="9 12" id="KW-1133">Transmembrane helix</keyword>
<evidence type="ECO:0000256" key="8">
    <source>
        <dbReference type="ARBA" id="ARBA00022982"/>
    </source>
</evidence>
<dbReference type="EMBL" id="FZOU01000002">
    <property type="protein sequence ID" value="SNS71310.1"/>
    <property type="molecule type" value="Genomic_DNA"/>
</dbReference>
<comment type="subcellular location">
    <subcellularLocation>
        <location evidence="1">Cell membrane</location>
    </subcellularLocation>
</comment>
<feature type="domain" description="NapC/NirT cytochrome c N-terminal" evidence="13">
    <location>
        <begin position="114"/>
        <end position="220"/>
    </location>
</feature>
<evidence type="ECO:0000256" key="3">
    <source>
        <dbReference type="ARBA" id="ARBA00022448"/>
    </source>
</evidence>
<sequence length="476" mass="51084">MLKAGSLRENWLRPFFFYGNNWLSLLGGAITTASAMVLVGFWVVSVVGHGGSSNPYLGILFDLLLPGVFVAGLVLILVGIFIRRSFLLSTDQVPSFFPEVSIHDPVFRRGLDIVVVATLMNFIIVGVGCYRGVAYMDTVSFCGATCHVMAPENAAYHVSSHAGIVCTECHVAPGTAGYVHAKVNGTKQLFMVLVDHYPKPIMADHKVPVASATCLHCHNPNAELGDKLVVSQSFADDATNTQTSSVTVLHIGGDDALGHLSGIHGAHSGKIEYVATDADDQTIPWVRKSNPDGSTTDFIASGAPAPNIAHPQVMDCIGCHNRAAHSFDTAQGALDKMMAQGSPSATLPFLHKEGLALLKTKYDSQGEAKARITSGLITFYRSQYPSVWDAQRPQIQNSANSLVRIYIDNIFPAMNVGWGTHPNNIGHTDSAGCFRCHDGNHTSKAGKTITNDCSVCHNLVVSNEPHPKLLTDLGMH</sequence>
<evidence type="ECO:0000256" key="9">
    <source>
        <dbReference type="ARBA" id="ARBA00022989"/>
    </source>
</evidence>
<dbReference type="InterPro" id="IPR036280">
    <property type="entry name" value="Multihaem_cyt_sf"/>
</dbReference>
<evidence type="ECO:0000313" key="15">
    <source>
        <dbReference type="Proteomes" id="UP000198356"/>
    </source>
</evidence>
<dbReference type="GO" id="GO:0005886">
    <property type="term" value="C:plasma membrane"/>
    <property type="evidence" value="ECO:0007669"/>
    <property type="project" value="UniProtKB-SubCell"/>
</dbReference>
<dbReference type="GO" id="GO:0009055">
    <property type="term" value="F:electron transfer activity"/>
    <property type="evidence" value="ECO:0007669"/>
    <property type="project" value="TreeGrafter"/>
</dbReference>
<keyword evidence="5" id="KW-0349">Heme</keyword>
<feature type="transmembrane region" description="Helical" evidence="12">
    <location>
        <begin position="56"/>
        <end position="82"/>
    </location>
</feature>
<dbReference type="GO" id="GO:0009061">
    <property type="term" value="P:anaerobic respiration"/>
    <property type="evidence" value="ECO:0007669"/>
    <property type="project" value="TreeGrafter"/>
</dbReference>
<keyword evidence="15" id="KW-1185">Reference proteome</keyword>
<evidence type="ECO:0000256" key="5">
    <source>
        <dbReference type="ARBA" id="ARBA00022617"/>
    </source>
</evidence>
<dbReference type="SUPFAM" id="SSF48695">
    <property type="entry name" value="Multiheme cytochromes"/>
    <property type="match status" value="2"/>
</dbReference>
<feature type="transmembrane region" description="Helical" evidence="12">
    <location>
        <begin position="21"/>
        <end position="44"/>
    </location>
</feature>
<dbReference type="RefSeq" id="WP_089407571.1">
    <property type="nucleotide sequence ID" value="NZ_FZOU01000002.1"/>
</dbReference>
<dbReference type="PANTHER" id="PTHR30333:SF1">
    <property type="entry name" value="CYTOCHROME C-TYPE PROTEIN NAPC"/>
    <property type="match status" value="1"/>
</dbReference>
<evidence type="ECO:0000256" key="12">
    <source>
        <dbReference type="SAM" id="Phobius"/>
    </source>
</evidence>